<dbReference type="Proteomes" id="UP000290637">
    <property type="component" value="Chromosome"/>
</dbReference>
<evidence type="ECO:0000256" key="1">
    <source>
        <dbReference type="ARBA" id="ARBA00004442"/>
    </source>
</evidence>
<dbReference type="Pfam" id="PF13505">
    <property type="entry name" value="OMP_b-brl"/>
    <property type="match status" value="1"/>
</dbReference>
<feature type="domain" description="Outer membrane protein beta-barrel" evidence="4">
    <location>
        <begin position="80"/>
        <end position="214"/>
    </location>
</feature>
<organism evidence="5 6">
    <name type="scientific">Pseudoduganella lutea</name>
    <dbReference type="NCBI Taxonomy" id="321985"/>
    <lineage>
        <taxon>Bacteria</taxon>
        <taxon>Pseudomonadati</taxon>
        <taxon>Pseudomonadota</taxon>
        <taxon>Betaproteobacteria</taxon>
        <taxon>Burkholderiales</taxon>
        <taxon>Oxalobacteraceae</taxon>
        <taxon>Telluria group</taxon>
        <taxon>Pseudoduganella</taxon>
    </lineage>
</organism>
<reference evidence="5 6" key="1">
    <citation type="submission" date="2019-02" db="EMBL/GenBank/DDBJ databases">
        <title>Draft Genome Sequences of Six Type Strains of the Genus Massilia.</title>
        <authorList>
            <person name="Miess H."/>
            <person name="Frediansyhah A."/>
            <person name="Gross H."/>
        </authorList>
    </citation>
    <scope>NUCLEOTIDE SEQUENCE [LARGE SCALE GENOMIC DNA]</scope>
    <source>
        <strain evidence="5 6">DSM 17473</strain>
    </source>
</reference>
<dbReference type="InterPro" id="IPR011250">
    <property type="entry name" value="OMP/PagP_B-barrel"/>
</dbReference>
<evidence type="ECO:0000256" key="3">
    <source>
        <dbReference type="SAM" id="SignalP"/>
    </source>
</evidence>
<comment type="subcellular location">
    <subcellularLocation>
        <location evidence="1">Cell outer membrane</location>
    </subcellularLocation>
</comment>
<feature type="signal peptide" evidence="3">
    <location>
        <begin position="1"/>
        <end position="20"/>
    </location>
</feature>
<evidence type="ECO:0000313" key="6">
    <source>
        <dbReference type="Proteomes" id="UP000290637"/>
    </source>
</evidence>
<gene>
    <name evidence="5" type="ORF">EWM63_13150</name>
</gene>
<dbReference type="Gene3D" id="2.40.160.20">
    <property type="match status" value="1"/>
</dbReference>
<sequence length="226" mass="25064">MKSHWLVHAAAILFAGSAHAQLMEPLSPEQANLYATQRSAMQESFDKAYQPYPRAYGRDEGAMSNDKAFKGLFKRNPRLVGGYQLTPNFAIEAGYVYLMDRGFRRIDPWEPENPLGSLNINNFSSHLAAKYSLPLTDKLVAFGKVGKAHSVMTVPTSVARRIARETGKPVREKEMDTGLYVGAGAQYQLDEKTTIDAQYGRHGDSAKKWGKDSNSTGVRANLKMGF</sequence>
<dbReference type="OrthoDB" id="8751381at2"/>
<protein>
    <submittedName>
        <fullName evidence="5">Porin family protein</fullName>
    </submittedName>
</protein>
<keyword evidence="6" id="KW-1185">Reference proteome</keyword>
<keyword evidence="2 3" id="KW-0732">Signal</keyword>
<dbReference type="EMBL" id="CP035913">
    <property type="protein sequence ID" value="QBE63813.1"/>
    <property type="molecule type" value="Genomic_DNA"/>
</dbReference>
<name>A0A4V0Z3L0_9BURK</name>
<dbReference type="AlphaFoldDB" id="A0A4V0Z3L0"/>
<dbReference type="GO" id="GO:0009279">
    <property type="term" value="C:cell outer membrane"/>
    <property type="evidence" value="ECO:0007669"/>
    <property type="project" value="UniProtKB-SubCell"/>
</dbReference>
<feature type="chain" id="PRO_5020183601" evidence="3">
    <location>
        <begin position="21"/>
        <end position="226"/>
    </location>
</feature>
<dbReference type="InterPro" id="IPR027385">
    <property type="entry name" value="Beta-barrel_OMP"/>
</dbReference>
<dbReference type="KEGG" id="plue:EWM63_13150"/>
<evidence type="ECO:0000313" key="5">
    <source>
        <dbReference type="EMBL" id="QBE63813.1"/>
    </source>
</evidence>
<evidence type="ECO:0000259" key="4">
    <source>
        <dbReference type="Pfam" id="PF13505"/>
    </source>
</evidence>
<proteinExistence type="predicted"/>
<accession>A0A4V0Z3L0</accession>
<dbReference type="SUPFAM" id="SSF56925">
    <property type="entry name" value="OMPA-like"/>
    <property type="match status" value="1"/>
</dbReference>
<evidence type="ECO:0000256" key="2">
    <source>
        <dbReference type="ARBA" id="ARBA00022729"/>
    </source>
</evidence>